<evidence type="ECO:0008006" key="3">
    <source>
        <dbReference type="Google" id="ProtNLM"/>
    </source>
</evidence>
<dbReference type="InterPro" id="IPR022148">
    <property type="entry name" value="CopG_antitoxin"/>
</dbReference>
<proteinExistence type="predicted"/>
<gene>
    <name evidence="1" type="ORF">PL8927_50072</name>
</gene>
<keyword evidence="2" id="KW-1185">Reference proteome</keyword>
<dbReference type="Pfam" id="PF12441">
    <property type="entry name" value="CopG_antitoxin"/>
    <property type="match status" value="1"/>
</dbReference>
<evidence type="ECO:0000313" key="1">
    <source>
        <dbReference type="EMBL" id="VXD15603.1"/>
    </source>
</evidence>
<name>A0A7Z9BR86_9CYAN</name>
<accession>A0A7Z9BR86</accession>
<dbReference type="AlphaFoldDB" id="A0A7Z9BR86"/>
<reference evidence="1" key="1">
    <citation type="submission" date="2019-10" db="EMBL/GenBank/DDBJ databases">
        <authorList>
            <consortium name="Genoscope - CEA"/>
            <person name="William W."/>
        </authorList>
    </citation>
    <scope>NUCLEOTIDE SEQUENCE [LARGE SCALE GENOMIC DNA]</scope>
    <source>
        <strain evidence="1">BBR_PRJEB10992</strain>
    </source>
</reference>
<evidence type="ECO:0000313" key="2">
    <source>
        <dbReference type="Proteomes" id="UP000184550"/>
    </source>
</evidence>
<dbReference type="OrthoDB" id="5471762at2"/>
<protein>
    <recommendedName>
        <fullName evidence="3">CopG antitoxin of type II toxin-antitoxin system</fullName>
    </recommendedName>
</protein>
<dbReference type="RefSeq" id="WP_083616513.1">
    <property type="nucleotide sequence ID" value="NZ_LR734824.1"/>
</dbReference>
<dbReference type="Proteomes" id="UP000184550">
    <property type="component" value="Unassembled WGS sequence"/>
</dbReference>
<organism evidence="1 2">
    <name type="scientific">Planktothrix serta PCC 8927</name>
    <dbReference type="NCBI Taxonomy" id="671068"/>
    <lineage>
        <taxon>Bacteria</taxon>
        <taxon>Bacillati</taxon>
        <taxon>Cyanobacteriota</taxon>
        <taxon>Cyanophyceae</taxon>
        <taxon>Oscillatoriophycideae</taxon>
        <taxon>Oscillatoriales</taxon>
        <taxon>Microcoleaceae</taxon>
        <taxon>Planktothrix</taxon>
    </lineage>
</organism>
<comment type="caution">
    <text evidence="1">The sequence shown here is derived from an EMBL/GenBank/DDBJ whole genome shotgun (WGS) entry which is preliminary data.</text>
</comment>
<sequence length="95" mass="11024">MPNEENTKMTRSSISNATSYEEIGEFWDEHDTANYWEQTYPVEFTINLGPKSQVTYYGIDKSLAEKISAVAERKGMSAENLLNLWLQEKLKEERV</sequence>
<dbReference type="EMBL" id="CZCU02000124">
    <property type="protein sequence ID" value="VXD15603.1"/>
    <property type="molecule type" value="Genomic_DNA"/>
</dbReference>